<keyword evidence="7 9" id="KW-0472">Membrane</keyword>
<evidence type="ECO:0000256" key="3">
    <source>
        <dbReference type="ARBA" id="ARBA00022475"/>
    </source>
</evidence>
<comment type="similarity">
    <text evidence="8">Belongs to the TsuA/YedE (TC 9.B.102) family.</text>
</comment>
<keyword evidence="11" id="KW-1185">Reference proteome</keyword>
<dbReference type="STRING" id="1759059.ATE48_07430"/>
<dbReference type="Proteomes" id="UP000092498">
    <property type="component" value="Chromosome"/>
</dbReference>
<keyword evidence="4" id="KW-0997">Cell inner membrane</keyword>
<feature type="transmembrane region" description="Helical" evidence="9">
    <location>
        <begin position="6"/>
        <end position="27"/>
    </location>
</feature>
<evidence type="ECO:0000256" key="2">
    <source>
        <dbReference type="ARBA" id="ARBA00022448"/>
    </source>
</evidence>
<evidence type="ECO:0000256" key="6">
    <source>
        <dbReference type="ARBA" id="ARBA00022989"/>
    </source>
</evidence>
<evidence type="ECO:0000256" key="7">
    <source>
        <dbReference type="ARBA" id="ARBA00023136"/>
    </source>
</evidence>
<keyword evidence="3" id="KW-1003">Cell membrane</keyword>
<evidence type="ECO:0000256" key="5">
    <source>
        <dbReference type="ARBA" id="ARBA00022692"/>
    </source>
</evidence>
<sequence length="140" mass="13444">MALLEVFGPALMGGALIGLAAGGLYLLTGRIAGVSGVVGGAVLLERGVWRYAFVAGLIAAGVGGAALNIQPAQALSGVAWQTLGASGVVVGLGAAIGSGCTSGHGVCGLGRLSSRSLAAVVTFMTSAALTVFVARHGIAP</sequence>
<evidence type="ECO:0000256" key="8">
    <source>
        <dbReference type="ARBA" id="ARBA00035655"/>
    </source>
</evidence>
<gene>
    <name evidence="10" type="ORF">ATE48_07430</name>
</gene>
<dbReference type="RefSeq" id="WP_066769622.1">
    <property type="nucleotide sequence ID" value="NZ_CP013244.1"/>
</dbReference>
<dbReference type="OrthoDB" id="9814020at2"/>
<evidence type="ECO:0000313" key="11">
    <source>
        <dbReference type="Proteomes" id="UP000092498"/>
    </source>
</evidence>
<dbReference type="InParanoid" id="A0A1B1AGS8"/>
<proteinExistence type="inferred from homology"/>
<dbReference type="InterPro" id="IPR007272">
    <property type="entry name" value="Sulf_transp_TsuA/YedE"/>
</dbReference>
<dbReference type="AlphaFoldDB" id="A0A1B1AGS8"/>
<organism evidence="10 11">
    <name type="scientific">Candidatus Viadribacter manganicus</name>
    <dbReference type="NCBI Taxonomy" id="1759059"/>
    <lineage>
        <taxon>Bacteria</taxon>
        <taxon>Pseudomonadati</taxon>
        <taxon>Pseudomonadota</taxon>
        <taxon>Alphaproteobacteria</taxon>
        <taxon>Hyphomonadales</taxon>
        <taxon>Hyphomonadaceae</taxon>
        <taxon>Candidatus Viadribacter</taxon>
    </lineage>
</organism>
<dbReference type="PANTHER" id="PTHR30574:SF1">
    <property type="entry name" value="SULPHUR TRANSPORT DOMAIN-CONTAINING PROTEIN"/>
    <property type="match status" value="1"/>
</dbReference>
<dbReference type="KEGG" id="cbot:ATE48_07430"/>
<comment type="subcellular location">
    <subcellularLocation>
        <location evidence="1">Cell inner membrane</location>
        <topology evidence="1">Multi-pass membrane protein</topology>
    </subcellularLocation>
</comment>
<evidence type="ECO:0000256" key="9">
    <source>
        <dbReference type="SAM" id="Phobius"/>
    </source>
</evidence>
<keyword evidence="5 9" id="KW-0812">Transmembrane</keyword>
<evidence type="ECO:0000256" key="1">
    <source>
        <dbReference type="ARBA" id="ARBA00004429"/>
    </source>
</evidence>
<feature type="transmembrane region" description="Helical" evidence="9">
    <location>
        <begin position="117"/>
        <end position="138"/>
    </location>
</feature>
<keyword evidence="6 9" id="KW-1133">Transmembrane helix</keyword>
<dbReference type="GO" id="GO:0005886">
    <property type="term" value="C:plasma membrane"/>
    <property type="evidence" value="ECO:0007669"/>
    <property type="project" value="UniProtKB-SubCell"/>
</dbReference>
<accession>A0A1B1AGS8</accession>
<keyword evidence="2" id="KW-0813">Transport</keyword>
<evidence type="ECO:0000313" key="10">
    <source>
        <dbReference type="EMBL" id="ANP45763.1"/>
    </source>
</evidence>
<name>A0A1B1AGS8_9PROT</name>
<evidence type="ECO:0000256" key="4">
    <source>
        <dbReference type="ARBA" id="ARBA00022519"/>
    </source>
</evidence>
<reference evidence="10 11" key="1">
    <citation type="submission" date="2015-11" db="EMBL/GenBank/DDBJ databases">
        <title>Whole-Genome Sequence of Candidatus Oderbacter manganicum from the National Park Lower Oder Valley, Germany.</title>
        <authorList>
            <person name="Braun B."/>
            <person name="Liere K."/>
            <person name="Szewzyk U."/>
        </authorList>
    </citation>
    <scope>NUCLEOTIDE SEQUENCE [LARGE SCALE GENOMIC DNA]</scope>
    <source>
        <strain evidence="10 11">OTSz_A_272</strain>
    </source>
</reference>
<dbReference type="EMBL" id="CP013244">
    <property type="protein sequence ID" value="ANP45763.1"/>
    <property type="molecule type" value="Genomic_DNA"/>
</dbReference>
<evidence type="ECO:0008006" key="12">
    <source>
        <dbReference type="Google" id="ProtNLM"/>
    </source>
</evidence>
<dbReference type="PANTHER" id="PTHR30574">
    <property type="entry name" value="INNER MEMBRANE PROTEIN YEDE"/>
    <property type="match status" value="1"/>
</dbReference>
<protein>
    <recommendedName>
        <fullName evidence="12">YeeE/YedE family protein</fullName>
    </recommendedName>
</protein>
<feature type="transmembrane region" description="Helical" evidence="9">
    <location>
        <begin position="48"/>
        <end position="66"/>
    </location>
</feature>